<reference evidence="5 6" key="1">
    <citation type="submission" date="2019-08" db="EMBL/GenBank/DDBJ databases">
        <title>Bradyrhizobium hipponensis sp. nov., a rhizobium isolated from a Lupinus angustifolius root nodule in Tunisia.</title>
        <authorList>
            <person name="Off K."/>
            <person name="Rejili M."/>
            <person name="Mars M."/>
            <person name="Brachmann A."/>
            <person name="Marin M."/>
        </authorList>
    </citation>
    <scope>NUCLEOTIDE SEQUENCE [LARGE SCALE GENOMIC DNA]</scope>
    <source>
        <strain evidence="6">aSej3</strain>
    </source>
</reference>
<protein>
    <submittedName>
        <fullName evidence="5">Acyl carrier protein</fullName>
    </submittedName>
</protein>
<dbReference type="GO" id="GO:0031177">
    <property type="term" value="F:phosphopantetheine binding"/>
    <property type="evidence" value="ECO:0007669"/>
    <property type="project" value="TreeGrafter"/>
</dbReference>
<dbReference type="GO" id="GO:0005737">
    <property type="term" value="C:cytoplasm"/>
    <property type="evidence" value="ECO:0007669"/>
    <property type="project" value="TreeGrafter"/>
</dbReference>
<dbReference type="GO" id="GO:0044550">
    <property type="term" value="P:secondary metabolite biosynthetic process"/>
    <property type="evidence" value="ECO:0007669"/>
    <property type="project" value="TreeGrafter"/>
</dbReference>
<evidence type="ECO:0000313" key="5">
    <source>
        <dbReference type="EMBL" id="TYO64145.1"/>
    </source>
</evidence>
<dbReference type="InterPro" id="IPR006162">
    <property type="entry name" value="Ppantetheine_attach_site"/>
</dbReference>
<dbReference type="InterPro" id="IPR009081">
    <property type="entry name" value="PP-bd_ACP"/>
</dbReference>
<sequence>MVGAQLSEISCFGRDVPAQGLRKRLRAGPDFGTRDCGGVRDQWQLDLSADDRLRIRCRRQPCLPGEPAALRPRLWLRQSDRDARPNARPGLQIGRVRHFRRLGSQCCQRMPAATRLEETNVRGDTRRWTEKEELMASIWTAVLGQTIWSPEAQFLALGGSSLLAMQIAAEATDKFGSPVSVADVLMSTSLRDLVSVIEVGK</sequence>
<keyword evidence="2" id="KW-0597">Phosphoprotein</keyword>
<dbReference type="PANTHER" id="PTHR45527">
    <property type="entry name" value="NONRIBOSOMAL PEPTIDE SYNTHETASE"/>
    <property type="match status" value="1"/>
</dbReference>
<dbReference type="SUPFAM" id="SSF47336">
    <property type="entry name" value="ACP-like"/>
    <property type="match status" value="1"/>
</dbReference>
<gene>
    <name evidence="5" type="ORF">FXV83_22435</name>
</gene>
<dbReference type="PROSITE" id="PS50075">
    <property type="entry name" value="CARRIER"/>
    <property type="match status" value="1"/>
</dbReference>
<keyword evidence="1" id="KW-0596">Phosphopantetheine</keyword>
<accession>A0A5S4YLB0</accession>
<comment type="caution">
    <text evidence="5">The sequence shown here is derived from an EMBL/GenBank/DDBJ whole genome shotgun (WGS) entry which is preliminary data.</text>
</comment>
<evidence type="ECO:0000256" key="3">
    <source>
        <dbReference type="ARBA" id="ARBA00022598"/>
    </source>
</evidence>
<dbReference type="GO" id="GO:0043041">
    <property type="term" value="P:amino acid activation for nonribosomal peptide biosynthetic process"/>
    <property type="evidence" value="ECO:0007669"/>
    <property type="project" value="TreeGrafter"/>
</dbReference>
<evidence type="ECO:0000313" key="6">
    <source>
        <dbReference type="Proteomes" id="UP000324797"/>
    </source>
</evidence>
<evidence type="ECO:0000256" key="2">
    <source>
        <dbReference type="ARBA" id="ARBA00022553"/>
    </source>
</evidence>
<dbReference type="Proteomes" id="UP000324797">
    <property type="component" value="Unassembled WGS sequence"/>
</dbReference>
<proteinExistence type="predicted"/>
<dbReference type="AlphaFoldDB" id="A0A5S4YLB0"/>
<dbReference type="PROSITE" id="PS00012">
    <property type="entry name" value="PHOSPHOPANTETHEINE"/>
    <property type="match status" value="1"/>
</dbReference>
<organism evidence="5 6">
    <name type="scientific">Bradyrhizobium hipponense</name>
    <dbReference type="NCBI Taxonomy" id="2605638"/>
    <lineage>
        <taxon>Bacteria</taxon>
        <taxon>Pseudomonadati</taxon>
        <taxon>Pseudomonadota</taxon>
        <taxon>Alphaproteobacteria</taxon>
        <taxon>Hyphomicrobiales</taxon>
        <taxon>Nitrobacteraceae</taxon>
        <taxon>Bradyrhizobium</taxon>
    </lineage>
</organism>
<name>A0A5S4YLB0_9BRAD</name>
<dbReference type="InterPro" id="IPR036736">
    <property type="entry name" value="ACP-like_sf"/>
</dbReference>
<dbReference type="EMBL" id="VSTH01000078">
    <property type="protein sequence ID" value="TYO64145.1"/>
    <property type="molecule type" value="Genomic_DNA"/>
</dbReference>
<keyword evidence="6" id="KW-1185">Reference proteome</keyword>
<dbReference type="GO" id="GO:0016874">
    <property type="term" value="F:ligase activity"/>
    <property type="evidence" value="ECO:0007669"/>
    <property type="project" value="UniProtKB-KW"/>
</dbReference>
<evidence type="ECO:0000259" key="4">
    <source>
        <dbReference type="PROSITE" id="PS50075"/>
    </source>
</evidence>
<dbReference type="PANTHER" id="PTHR45527:SF11">
    <property type="entry name" value="NONRIBOSOMAL PEPTIDE SYNTHETASE 5"/>
    <property type="match status" value="1"/>
</dbReference>
<dbReference type="Gene3D" id="1.10.1200.10">
    <property type="entry name" value="ACP-like"/>
    <property type="match status" value="1"/>
</dbReference>
<keyword evidence="3" id="KW-0436">Ligase</keyword>
<dbReference type="Pfam" id="PF00550">
    <property type="entry name" value="PP-binding"/>
    <property type="match status" value="1"/>
</dbReference>
<feature type="domain" description="Carrier" evidence="4">
    <location>
        <begin position="126"/>
        <end position="201"/>
    </location>
</feature>
<evidence type="ECO:0000256" key="1">
    <source>
        <dbReference type="ARBA" id="ARBA00022450"/>
    </source>
</evidence>